<keyword evidence="5" id="KW-0090">Biological rhythms</keyword>
<dbReference type="AlphaFoldDB" id="A0AAD8J931"/>
<comment type="similarity">
    <text evidence="2">Belongs to the ARR-like family.</text>
</comment>
<evidence type="ECO:0000313" key="13">
    <source>
        <dbReference type="EMBL" id="KAK1399396.1"/>
    </source>
</evidence>
<dbReference type="InterPro" id="IPR001789">
    <property type="entry name" value="Sig_transdc_resp-reg_receiver"/>
</dbReference>
<evidence type="ECO:0000313" key="14">
    <source>
        <dbReference type="Proteomes" id="UP001237642"/>
    </source>
</evidence>
<reference evidence="13" key="2">
    <citation type="submission" date="2023-05" db="EMBL/GenBank/DDBJ databases">
        <authorList>
            <person name="Schelkunov M.I."/>
        </authorList>
    </citation>
    <scope>NUCLEOTIDE SEQUENCE</scope>
    <source>
        <strain evidence="13">Hsosn_3</strain>
        <tissue evidence="13">Leaf</tissue>
    </source>
</reference>
<dbReference type="PANTHER" id="PTHR43874:SF95">
    <property type="entry name" value="TWO-COMPONENT RESPONSE REGULATOR-LIKE APRR5"/>
    <property type="match status" value="1"/>
</dbReference>
<evidence type="ECO:0000259" key="12">
    <source>
        <dbReference type="PROSITE" id="PS51017"/>
    </source>
</evidence>
<evidence type="ECO:0000256" key="3">
    <source>
        <dbReference type="ARBA" id="ARBA00023012"/>
    </source>
</evidence>
<comment type="caution">
    <text evidence="8">Lacks conserved residue(s) required for the propagation of feature annotation.</text>
</comment>
<keyword evidence="3" id="KW-0902">Two-component regulatory system</keyword>
<dbReference type="CDD" id="cd17582">
    <property type="entry name" value="psREC_PRR"/>
    <property type="match status" value="1"/>
</dbReference>
<evidence type="ECO:0000256" key="9">
    <source>
        <dbReference type="PROSITE-ProRule" id="PRU00357"/>
    </source>
</evidence>
<dbReference type="GO" id="GO:0009736">
    <property type="term" value="P:cytokinin-activated signaling pathway"/>
    <property type="evidence" value="ECO:0007669"/>
    <property type="project" value="InterPro"/>
</dbReference>
<dbReference type="GO" id="GO:0005634">
    <property type="term" value="C:nucleus"/>
    <property type="evidence" value="ECO:0007669"/>
    <property type="project" value="UniProtKB-SubCell"/>
</dbReference>
<dbReference type="InterPro" id="IPR045279">
    <property type="entry name" value="ARR-like"/>
</dbReference>
<dbReference type="GO" id="GO:0000160">
    <property type="term" value="P:phosphorelay signal transduction system"/>
    <property type="evidence" value="ECO:0007669"/>
    <property type="project" value="UniProtKB-KW"/>
</dbReference>
<evidence type="ECO:0000256" key="4">
    <source>
        <dbReference type="ARBA" id="ARBA00023015"/>
    </source>
</evidence>
<keyword evidence="6" id="KW-0804">Transcription</keyword>
<organism evidence="13 14">
    <name type="scientific">Heracleum sosnowskyi</name>
    <dbReference type="NCBI Taxonomy" id="360622"/>
    <lineage>
        <taxon>Eukaryota</taxon>
        <taxon>Viridiplantae</taxon>
        <taxon>Streptophyta</taxon>
        <taxon>Embryophyta</taxon>
        <taxon>Tracheophyta</taxon>
        <taxon>Spermatophyta</taxon>
        <taxon>Magnoliopsida</taxon>
        <taxon>eudicotyledons</taxon>
        <taxon>Gunneridae</taxon>
        <taxon>Pentapetalae</taxon>
        <taxon>asterids</taxon>
        <taxon>campanulids</taxon>
        <taxon>Apiales</taxon>
        <taxon>Apiaceae</taxon>
        <taxon>Apioideae</taxon>
        <taxon>apioid superclade</taxon>
        <taxon>Tordylieae</taxon>
        <taxon>Tordyliinae</taxon>
        <taxon>Heracleum</taxon>
    </lineage>
</organism>
<dbReference type="SUPFAM" id="SSF52172">
    <property type="entry name" value="CheY-like"/>
    <property type="match status" value="1"/>
</dbReference>
<dbReference type="SMART" id="SM00448">
    <property type="entry name" value="REC"/>
    <property type="match status" value="1"/>
</dbReference>
<feature type="region of interest" description="Disordered" evidence="10">
    <location>
        <begin position="386"/>
        <end position="411"/>
    </location>
</feature>
<dbReference type="Pfam" id="PF00072">
    <property type="entry name" value="Response_reg"/>
    <property type="match status" value="1"/>
</dbReference>
<sequence length="766" mass="85060">MGEVAMSGEKMEIQSKNDGVVRWEKFLPRMVMRVLLVEADDSTRQIITALLRKCNYKVAAVADGLKAWELLKGRPQNVDLILTEVELPSISGFALLTLIAEHDVCKNIPVIMMSAHDSVNTVYKCMLRGAADFLVKPVRKNELKNLWQHVWRRQSQSVSEGPQATSDAQQKVEATAENDAASNHSSGYEACVQRNRECIEKGSDAQSSCTRPDLEAEEANLGHKQDLTQQKQNKSLISDIRIQKFDQCFKESAQMLMHDGNACGLPSVPNTTDMTTLSRDNVVADGQWECAIVSSEAFDKKNVRADCSREAIDLLGSFDKYPTRSYRSLGSTYGTNKVESSSLLDLTLRRSHPSGSVNQVTDDGHKLKQSDASAFSRYVSNRTIQLPHSTSASTSIRQKGYETSSDKQRSNQAFEYNSDTRAPAVGPDFNNLSPITCQLGQGDIQSSSPQQRVIPVTVPVRGVTLDNPSNANGSAIPSVFFSQSSRSQMQSPNSSNYQDPAIQVNQTYPFDSQTKSSPQLRYMMDQNTNRASPDQKDHKQAHRLDISEERGHFSSATDQSGSNSLCNSTLNRLNSINKGNVNSVPNMKFGPMSGNETSLVQDGTSNRSIQREAALTKFRMKRKDRCFEKKVRYESRKKLAEQRPRVKGQFVRQLQTGDPSIETDNHNIDSSAKLLEDPGPLGIIKQGWQRKHTYTQSGYSDYTAFVTNQVLTGNDLPSRTTDDDDGPPPHFLLSNQRVKIHLVYALQPSKPDISGPSTNLIFLSLA</sequence>
<evidence type="ECO:0000256" key="5">
    <source>
        <dbReference type="ARBA" id="ARBA00023108"/>
    </source>
</evidence>
<evidence type="ECO:0000256" key="6">
    <source>
        <dbReference type="ARBA" id="ARBA00023163"/>
    </source>
</evidence>
<feature type="region of interest" description="Disordered" evidence="10">
    <location>
        <begin position="202"/>
        <end position="227"/>
    </location>
</feature>
<accession>A0AAD8J931</accession>
<feature type="compositionally biased region" description="Polar residues" evidence="10">
    <location>
        <begin position="386"/>
        <end position="403"/>
    </location>
</feature>
<evidence type="ECO:0000259" key="11">
    <source>
        <dbReference type="PROSITE" id="PS50110"/>
    </source>
</evidence>
<dbReference type="GO" id="GO:0048511">
    <property type="term" value="P:rhythmic process"/>
    <property type="evidence" value="ECO:0007669"/>
    <property type="project" value="UniProtKB-KW"/>
</dbReference>
<reference evidence="13" key="1">
    <citation type="submission" date="2023-02" db="EMBL/GenBank/DDBJ databases">
        <title>Genome of toxic invasive species Heracleum sosnowskyi carries increased number of genes despite the absence of recent whole-genome duplications.</title>
        <authorList>
            <person name="Schelkunov M."/>
            <person name="Shtratnikova V."/>
            <person name="Makarenko M."/>
            <person name="Klepikova A."/>
            <person name="Omelchenko D."/>
            <person name="Novikova G."/>
            <person name="Obukhova E."/>
            <person name="Bogdanov V."/>
            <person name="Penin A."/>
            <person name="Logacheva M."/>
        </authorList>
    </citation>
    <scope>NUCLEOTIDE SEQUENCE</scope>
    <source>
        <strain evidence="13">Hsosn_3</strain>
        <tissue evidence="13">Leaf</tissue>
    </source>
</reference>
<feature type="compositionally biased region" description="Polar residues" evidence="10">
    <location>
        <begin position="157"/>
        <end position="169"/>
    </location>
</feature>
<proteinExistence type="inferred from homology"/>
<feature type="domain" description="Response regulatory" evidence="11">
    <location>
        <begin position="33"/>
        <end position="151"/>
    </location>
</feature>
<dbReference type="PROSITE" id="PS50110">
    <property type="entry name" value="RESPONSE_REGULATORY"/>
    <property type="match status" value="1"/>
</dbReference>
<dbReference type="InterPro" id="IPR010402">
    <property type="entry name" value="CCT_domain"/>
</dbReference>
<protein>
    <submittedName>
        <fullName evidence="13">Two-component response regulator-like APRR5</fullName>
    </submittedName>
</protein>
<dbReference type="PROSITE" id="PS51017">
    <property type="entry name" value="CCT"/>
    <property type="match status" value="1"/>
</dbReference>
<gene>
    <name evidence="13" type="ORF">POM88_009259</name>
</gene>
<dbReference type="InterPro" id="IPR011006">
    <property type="entry name" value="CheY-like_superfamily"/>
</dbReference>
<evidence type="ECO:0000256" key="1">
    <source>
        <dbReference type="ARBA" id="ARBA00004123"/>
    </source>
</evidence>
<dbReference type="Pfam" id="PF06203">
    <property type="entry name" value="CCT"/>
    <property type="match status" value="1"/>
</dbReference>
<dbReference type="EMBL" id="JAUIZM010000002">
    <property type="protein sequence ID" value="KAK1399396.1"/>
    <property type="molecule type" value="Genomic_DNA"/>
</dbReference>
<feature type="domain" description="CCT" evidence="12">
    <location>
        <begin position="611"/>
        <end position="653"/>
    </location>
</feature>
<keyword evidence="14" id="KW-1185">Reference proteome</keyword>
<evidence type="ECO:0000256" key="10">
    <source>
        <dbReference type="SAM" id="MobiDB-lite"/>
    </source>
</evidence>
<evidence type="ECO:0000256" key="2">
    <source>
        <dbReference type="ARBA" id="ARBA00010330"/>
    </source>
</evidence>
<keyword evidence="7 9" id="KW-0539">Nucleus</keyword>
<dbReference type="Gene3D" id="3.40.50.2300">
    <property type="match status" value="1"/>
</dbReference>
<name>A0AAD8J931_9APIA</name>
<evidence type="ECO:0000256" key="7">
    <source>
        <dbReference type="ARBA" id="ARBA00023242"/>
    </source>
</evidence>
<feature type="region of interest" description="Disordered" evidence="10">
    <location>
        <begin position="157"/>
        <end position="186"/>
    </location>
</feature>
<dbReference type="PANTHER" id="PTHR43874">
    <property type="entry name" value="TWO-COMPONENT RESPONSE REGULATOR"/>
    <property type="match status" value="1"/>
</dbReference>
<evidence type="ECO:0000256" key="8">
    <source>
        <dbReference type="PROSITE-ProRule" id="PRU00169"/>
    </source>
</evidence>
<keyword evidence="4" id="KW-0805">Transcription regulation</keyword>
<comment type="caution">
    <text evidence="13">The sequence shown here is derived from an EMBL/GenBank/DDBJ whole genome shotgun (WGS) entry which is preliminary data.</text>
</comment>
<comment type="subcellular location">
    <subcellularLocation>
        <location evidence="1 9">Nucleus</location>
    </subcellularLocation>
</comment>
<dbReference type="Proteomes" id="UP001237642">
    <property type="component" value="Unassembled WGS sequence"/>
</dbReference>